<keyword evidence="2" id="KW-1185">Reference proteome</keyword>
<name>A0AAW0EQ49_9TRYP</name>
<dbReference type="Gene3D" id="3.30.530.20">
    <property type="match status" value="1"/>
</dbReference>
<comment type="caution">
    <text evidence="1">The sequence shown here is derived from an EMBL/GenBank/DDBJ whole genome shotgun (WGS) entry which is preliminary data.</text>
</comment>
<reference evidence="1 2" key="1">
    <citation type="journal article" date="2021" name="MBio">
        <title>A New Model Trypanosomatid, Novymonas esmeraldas: Genomic Perception of Its 'Candidatus Pandoraea novymonadis' Endosymbiont.</title>
        <authorList>
            <person name="Zakharova A."/>
            <person name="Saura A."/>
            <person name="Butenko A."/>
            <person name="Podesvova L."/>
            <person name="Warmusova S."/>
            <person name="Kostygov A.Y."/>
            <person name="Nenarokova A."/>
            <person name="Lukes J."/>
            <person name="Opperdoes F.R."/>
            <person name="Yurchenko V."/>
        </authorList>
    </citation>
    <scope>NUCLEOTIDE SEQUENCE [LARGE SCALE GENOMIC DNA]</scope>
    <source>
        <strain evidence="1 2">E262AT.01</strain>
    </source>
</reference>
<sequence length="292" mass="32755">MGKHVKRTPPQPLRAAAELTDADRSELSDLSVGTGDFNRILTSCMNFTVSSGWTVKKRDAKYDILWESKPSENSNKQAMRFTANVPNCNTGSLEAILLDDKDFEDDPEVSYMYKYDRLLLENHVDKFVAANVSVQRTNYRSPLVFIAPRQMMSYVTLGALLTPAQQKALGLRPVGLSHESADAARTDNLMAFTQCSIDYTGSEWTLHKGHERGHAYYYSVLGQEEPDGSMTVTVTIDMDPAGKLPAKVVDMASEEQHKKVQIIIDLLKEKGPQPHICSVYENTRDFKCLRDL</sequence>
<evidence type="ECO:0000313" key="1">
    <source>
        <dbReference type="EMBL" id="KAK7195825.1"/>
    </source>
</evidence>
<dbReference type="Proteomes" id="UP001430356">
    <property type="component" value="Unassembled WGS sequence"/>
</dbReference>
<dbReference type="SUPFAM" id="SSF55961">
    <property type="entry name" value="Bet v1-like"/>
    <property type="match status" value="1"/>
</dbReference>
<organism evidence="1 2">
    <name type="scientific">Novymonas esmeraldas</name>
    <dbReference type="NCBI Taxonomy" id="1808958"/>
    <lineage>
        <taxon>Eukaryota</taxon>
        <taxon>Discoba</taxon>
        <taxon>Euglenozoa</taxon>
        <taxon>Kinetoplastea</taxon>
        <taxon>Metakinetoplastina</taxon>
        <taxon>Trypanosomatida</taxon>
        <taxon>Trypanosomatidae</taxon>
        <taxon>Novymonas</taxon>
    </lineage>
</organism>
<gene>
    <name evidence="1" type="ORF">NESM_000513600</name>
</gene>
<dbReference type="AlphaFoldDB" id="A0AAW0EQ49"/>
<dbReference type="InterPro" id="IPR023393">
    <property type="entry name" value="START-like_dom_sf"/>
</dbReference>
<evidence type="ECO:0000313" key="2">
    <source>
        <dbReference type="Proteomes" id="UP001430356"/>
    </source>
</evidence>
<accession>A0AAW0EQ49</accession>
<dbReference type="EMBL" id="JAECZO010000062">
    <property type="protein sequence ID" value="KAK7195825.1"/>
    <property type="molecule type" value="Genomic_DNA"/>
</dbReference>
<protein>
    <submittedName>
        <fullName evidence="1">Uncharacterized protein</fullName>
    </submittedName>
</protein>
<proteinExistence type="predicted"/>